<name>A0A9D3W726_9ROSI</name>
<evidence type="ECO:0000313" key="3">
    <source>
        <dbReference type="Proteomes" id="UP000828251"/>
    </source>
</evidence>
<sequence>MAVVRRLVAVVEVFGTAFNIRFGHLAQRCYYRFGLDYRGASAPNTAPIMVPSRSAGHGPHDTTFGEHGWWSACSVQASLDGRRGLNSFRRPGRLHTMFVERTRLCAIPRHTQCLFPSSTIASVSTSPTVSTYVPLVKSIVSCLVATSDGTIDVLPSQCCSTSIQSLSNDNDPSTTLETTHGDFLLSGSTYDGGYLAQGPILGLGSSTPPPIPTGNTHNMVTRSKAGIVKPKALTVEVLDYGPRTVKEAFADPEWKCTVQVEFDALMANSTWELVSLPHGRKVIRSKWLFKLKKNLDGTIAQRKARLVAKGCSQVLGCDFKEMFSPVVKPVTIRTMLTVAVSCGWQLHQVDVNNSFLNGDLTDKVFMQQPPDYV</sequence>
<dbReference type="EMBL" id="JAIQCV010000003">
    <property type="protein sequence ID" value="KAH1114424.1"/>
    <property type="molecule type" value="Genomic_DNA"/>
</dbReference>
<evidence type="ECO:0000259" key="1">
    <source>
        <dbReference type="Pfam" id="PF07727"/>
    </source>
</evidence>
<keyword evidence="3" id="KW-1185">Reference proteome</keyword>
<comment type="caution">
    <text evidence="2">The sequence shown here is derived from an EMBL/GenBank/DDBJ whole genome shotgun (WGS) entry which is preliminary data.</text>
</comment>
<dbReference type="InterPro" id="IPR013103">
    <property type="entry name" value="RVT_2"/>
</dbReference>
<feature type="domain" description="Reverse transcriptase Ty1/copia-type" evidence="1">
    <location>
        <begin position="268"/>
        <end position="371"/>
    </location>
</feature>
<dbReference type="Pfam" id="PF07727">
    <property type="entry name" value="RVT_2"/>
    <property type="match status" value="1"/>
</dbReference>
<dbReference type="Proteomes" id="UP000828251">
    <property type="component" value="Unassembled WGS sequence"/>
</dbReference>
<gene>
    <name evidence="2" type="ORF">J1N35_007802</name>
</gene>
<evidence type="ECO:0000313" key="2">
    <source>
        <dbReference type="EMBL" id="KAH1114424.1"/>
    </source>
</evidence>
<reference evidence="2 3" key="1">
    <citation type="journal article" date="2021" name="Plant Biotechnol. J.">
        <title>Multi-omics assisted identification of the key and species-specific regulatory components of drought-tolerant mechanisms in Gossypium stocksii.</title>
        <authorList>
            <person name="Yu D."/>
            <person name="Ke L."/>
            <person name="Zhang D."/>
            <person name="Wu Y."/>
            <person name="Sun Y."/>
            <person name="Mei J."/>
            <person name="Sun J."/>
            <person name="Sun Y."/>
        </authorList>
    </citation>
    <scope>NUCLEOTIDE SEQUENCE [LARGE SCALE GENOMIC DNA]</scope>
    <source>
        <strain evidence="3">cv. E1</strain>
        <tissue evidence="2">Leaf</tissue>
    </source>
</reference>
<dbReference type="OrthoDB" id="1000646at2759"/>
<accession>A0A9D3W726</accession>
<protein>
    <recommendedName>
        <fullName evidence="1">Reverse transcriptase Ty1/copia-type domain-containing protein</fullName>
    </recommendedName>
</protein>
<proteinExistence type="predicted"/>
<organism evidence="2 3">
    <name type="scientific">Gossypium stocksii</name>
    <dbReference type="NCBI Taxonomy" id="47602"/>
    <lineage>
        <taxon>Eukaryota</taxon>
        <taxon>Viridiplantae</taxon>
        <taxon>Streptophyta</taxon>
        <taxon>Embryophyta</taxon>
        <taxon>Tracheophyta</taxon>
        <taxon>Spermatophyta</taxon>
        <taxon>Magnoliopsida</taxon>
        <taxon>eudicotyledons</taxon>
        <taxon>Gunneridae</taxon>
        <taxon>Pentapetalae</taxon>
        <taxon>rosids</taxon>
        <taxon>malvids</taxon>
        <taxon>Malvales</taxon>
        <taxon>Malvaceae</taxon>
        <taxon>Malvoideae</taxon>
        <taxon>Gossypium</taxon>
    </lineage>
</organism>
<dbReference type="AlphaFoldDB" id="A0A9D3W726"/>